<proteinExistence type="predicted"/>
<dbReference type="EMBL" id="AVOT02087976">
    <property type="protein sequence ID" value="MBW0571332.1"/>
    <property type="molecule type" value="Genomic_DNA"/>
</dbReference>
<evidence type="ECO:0000313" key="2">
    <source>
        <dbReference type="Proteomes" id="UP000765509"/>
    </source>
</evidence>
<protein>
    <submittedName>
        <fullName evidence="1">Uncharacterized protein</fullName>
    </submittedName>
</protein>
<dbReference type="Proteomes" id="UP000765509">
    <property type="component" value="Unassembled WGS sequence"/>
</dbReference>
<dbReference type="AlphaFoldDB" id="A0A9Q3JZ77"/>
<evidence type="ECO:0000313" key="1">
    <source>
        <dbReference type="EMBL" id="MBW0571332.1"/>
    </source>
</evidence>
<name>A0A9Q3JZ77_9BASI</name>
<organism evidence="1 2">
    <name type="scientific">Austropuccinia psidii MF-1</name>
    <dbReference type="NCBI Taxonomy" id="1389203"/>
    <lineage>
        <taxon>Eukaryota</taxon>
        <taxon>Fungi</taxon>
        <taxon>Dikarya</taxon>
        <taxon>Basidiomycota</taxon>
        <taxon>Pucciniomycotina</taxon>
        <taxon>Pucciniomycetes</taxon>
        <taxon>Pucciniales</taxon>
        <taxon>Sphaerophragmiaceae</taxon>
        <taxon>Austropuccinia</taxon>
    </lineage>
</organism>
<reference evidence="1" key="1">
    <citation type="submission" date="2021-03" db="EMBL/GenBank/DDBJ databases">
        <title>Draft genome sequence of rust myrtle Austropuccinia psidii MF-1, a brazilian biotype.</title>
        <authorList>
            <person name="Quecine M.C."/>
            <person name="Pachon D.M.R."/>
            <person name="Bonatelli M.L."/>
            <person name="Correr F.H."/>
            <person name="Franceschini L.M."/>
            <person name="Leite T.F."/>
            <person name="Margarido G.R.A."/>
            <person name="Almeida C.A."/>
            <person name="Ferrarezi J.A."/>
            <person name="Labate C.A."/>
        </authorList>
    </citation>
    <scope>NUCLEOTIDE SEQUENCE</scope>
    <source>
        <strain evidence="1">MF-1</strain>
    </source>
</reference>
<comment type="caution">
    <text evidence="1">The sequence shown here is derived from an EMBL/GenBank/DDBJ whole genome shotgun (WGS) entry which is preliminary data.</text>
</comment>
<accession>A0A9Q3JZ77</accession>
<keyword evidence="2" id="KW-1185">Reference proteome</keyword>
<sequence>MQIAFWSEDKDIRYETEGMQGYEIEDWDQLKKEMISKWRKVEPERRNRKDSLTRLFNETQQEGGVKKIGSSVTKEMIKERTMVQARDGGYILSEMDILRNYIEAELEVAVVIKGKSQFSKSDQIKSKKKTRFEDESWEEVIKQMKDIVNKIENPPAQEAHFNKAPKEVNPLKDVLDQLK</sequence>
<gene>
    <name evidence="1" type="ORF">O181_111047</name>
</gene>